<name>A0A3D3R049_9PLAN</name>
<dbReference type="AlphaFoldDB" id="A0A3D3R049"/>
<evidence type="ECO:0000313" key="1">
    <source>
        <dbReference type="EMBL" id="HCO22195.1"/>
    </source>
</evidence>
<dbReference type="EMBL" id="DQAY01000023">
    <property type="protein sequence ID" value="HCO22195.1"/>
    <property type="molecule type" value="Genomic_DNA"/>
</dbReference>
<protein>
    <submittedName>
        <fullName evidence="1">Uncharacterized protein</fullName>
    </submittedName>
</protein>
<comment type="caution">
    <text evidence="1">The sequence shown here is derived from an EMBL/GenBank/DDBJ whole genome shotgun (WGS) entry which is preliminary data.</text>
</comment>
<reference evidence="1 2" key="1">
    <citation type="journal article" date="2018" name="Nat. Biotechnol.">
        <title>A standardized bacterial taxonomy based on genome phylogeny substantially revises the tree of life.</title>
        <authorList>
            <person name="Parks D.H."/>
            <person name="Chuvochina M."/>
            <person name="Waite D.W."/>
            <person name="Rinke C."/>
            <person name="Skarshewski A."/>
            <person name="Chaumeil P.A."/>
            <person name="Hugenholtz P."/>
        </authorList>
    </citation>
    <scope>NUCLEOTIDE SEQUENCE [LARGE SCALE GENOMIC DNA]</scope>
    <source>
        <strain evidence="1">UBA9375</strain>
    </source>
</reference>
<dbReference type="Proteomes" id="UP000263642">
    <property type="component" value="Unassembled WGS sequence"/>
</dbReference>
<accession>A0A3D3R049</accession>
<proteinExistence type="predicted"/>
<evidence type="ECO:0000313" key="2">
    <source>
        <dbReference type="Proteomes" id="UP000263642"/>
    </source>
</evidence>
<gene>
    <name evidence="1" type="ORF">DIT97_03680</name>
</gene>
<organism evidence="1 2">
    <name type="scientific">Gimesia maris</name>
    <dbReference type="NCBI Taxonomy" id="122"/>
    <lineage>
        <taxon>Bacteria</taxon>
        <taxon>Pseudomonadati</taxon>
        <taxon>Planctomycetota</taxon>
        <taxon>Planctomycetia</taxon>
        <taxon>Planctomycetales</taxon>
        <taxon>Planctomycetaceae</taxon>
        <taxon>Gimesia</taxon>
    </lineage>
</organism>
<sequence>MIEQIVMSILIYFRNQYSVFHAIRFAKTKLCPLLRFKFLILRQIVLSGFLTVSARFFCDSTYKKKTGMISNFAGISPYFSGVPDSQIIKAVSPGTSRILCFLFYLGYQRISYVPIQV</sequence>